<protein>
    <submittedName>
        <fullName evidence="2">DUF2125 domain-containing protein</fullName>
    </submittedName>
</protein>
<keyword evidence="1" id="KW-0812">Transmembrane</keyword>
<name>A0A939HM25_9PROT</name>
<evidence type="ECO:0000313" key="3">
    <source>
        <dbReference type="Proteomes" id="UP000664073"/>
    </source>
</evidence>
<feature type="transmembrane region" description="Helical" evidence="1">
    <location>
        <begin position="20"/>
        <end position="38"/>
    </location>
</feature>
<dbReference type="Proteomes" id="UP000664073">
    <property type="component" value="Unassembled WGS sequence"/>
</dbReference>
<proteinExistence type="predicted"/>
<evidence type="ECO:0000256" key="1">
    <source>
        <dbReference type="SAM" id="Phobius"/>
    </source>
</evidence>
<organism evidence="2 3">
    <name type="scientific">Acetobacter garciniae</name>
    <dbReference type="NCBI Taxonomy" id="2817435"/>
    <lineage>
        <taxon>Bacteria</taxon>
        <taxon>Pseudomonadati</taxon>
        <taxon>Pseudomonadota</taxon>
        <taxon>Alphaproteobacteria</taxon>
        <taxon>Acetobacterales</taxon>
        <taxon>Acetobacteraceae</taxon>
        <taxon>Acetobacter</taxon>
    </lineage>
</organism>
<dbReference type="AlphaFoldDB" id="A0A939HM25"/>
<dbReference type="EMBL" id="JAFVMH010000001">
    <property type="protein sequence ID" value="MBO1323782.1"/>
    <property type="molecule type" value="Genomic_DNA"/>
</dbReference>
<keyword evidence="1" id="KW-0472">Membrane</keyword>
<comment type="caution">
    <text evidence="2">The sequence shown here is derived from an EMBL/GenBank/DDBJ whole genome shotgun (WGS) entry which is preliminary data.</text>
</comment>
<dbReference type="Pfam" id="PF09898">
    <property type="entry name" value="DUF2125"/>
    <property type="match status" value="1"/>
</dbReference>
<accession>A0A939HM25</accession>
<dbReference type="InterPro" id="IPR018666">
    <property type="entry name" value="DUF2125"/>
</dbReference>
<reference evidence="2" key="1">
    <citation type="submission" date="2021-03" db="EMBL/GenBank/DDBJ databases">
        <title>The complete genome sequence of Acetobacter sp. TBRC 12339.</title>
        <authorList>
            <person name="Charoenyingcharoen P."/>
            <person name="Yukphan P."/>
        </authorList>
    </citation>
    <scope>NUCLEOTIDE SEQUENCE</scope>
    <source>
        <strain evidence="2">TBRC 12339</strain>
    </source>
</reference>
<keyword evidence="1" id="KW-1133">Transmembrane helix</keyword>
<evidence type="ECO:0000313" key="2">
    <source>
        <dbReference type="EMBL" id="MBO1323782.1"/>
    </source>
</evidence>
<gene>
    <name evidence="2" type="ORF">J2D77_01255</name>
</gene>
<dbReference type="RefSeq" id="WP_207844310.1">
    <property type="nucleotide sequence ID" value="NZ_JAFVMH010000001.1"/>
</dbReference>
<sequence length="385" mass="40423">MKAASSLFAGLMASRTARWVVVLGVVAMTGLVGANALFDRLATTRLERLATRPPAGCRLTHDGSTILRGMGRVRLVLDHPALSCALLAGQDRAGKLIYAASRAELTLSPWAPSGVALRVYGMQILQSGPPQPNAFQSGPPPALRSLLRLEGEPIDVVLPHLTTGAGQGVVQAAFVHVLPFGVILRGLDGHVLWNTDATPQASAVGLALSARQVIIPAGQMPSGQVAFEHVQAAFSMPGPFVVPQAPNAGEERPPIAQSGRPLVWPPLLVQHLSGQWRGVPLALTGHFLGGDVAAPTGDFWLTLRDWKPLAHLLRQQSVVPEPQMDRFEGALDRLASQSGMKAGAVTVPLMLRAGEVRLGTLPLDAVLPALRAASNAAVGNNSTGH</sequence>
<keyword evidence="3" id="KW-1185">Reference proteome</keyword>